<sequence length="261" mass="29736">MRLQTIQKVSFKAVMKIWLLVLPLLIVADVCAQDKKVEGIVFDKGANDRIAKVSIRNIDNGQAVYNNLKGEFSIDAAIGNRLVFSKEGYFNDTVKIIDNKSLAVNLKTTGIQLQEVRINDKLINPEKWMAATRRDYTRLYGPSSNPDLLTTSPYGMGAGIGIDALYNALSRSGRNAEKLKEVIERDYHQNVIDYRFNRTFVSNVTGLKDDQLTDFMQKYRPGYYLVTTASDYEFVKYVRNSYKRYMRNPGNFTVSPLEPSK</sequence>
<dbReference type="InterPro" id="IPR008969">
    <property type="entry name" value="CarboxyPept-like_regulatory"/>
</dbReference>
<name>A0ABP9G6E8_9SPHI</name>
<evidence type="ECO:0000313" key="1">
    <source>
        <dbReference type="EMBL" id="GAA4928376.1"/>
    </source>
</evidence>
<evidence type="ECO:0000313" key="2">
    <source>
        <dbReference type="Proteomes" id="UP001501436"/>
    </source>
</evidence>
<protein>
    <recommendedName>
        <fullName evidence="3">Carboxypeptidase-like protein</fullName>
    </recommendedName>
</protein>
<organism evidence="1 2">
    <name type="scientific">Mucilaginibacter defluvii</name>
    <dbReference type="NCBI Taxonomy" id="1196019"/>
    <lineage>
        <taxon>Bacteria</taxon>
        <taxon>Pseudomonadati</taxon>
        <taxon>Bacteroidota</taxon>
        <taxon>Sphingobacteriia</taxon>
        <taxon>Sphingobacteriales</taxon>
        <taxon>Sphingobacteriaceae</taxon>
        <taxon>Mucilaginibacter</taxon>
    </lineage>
</organism>
<proteinExistence type="predicted"/>
<accession>A0ABP9G6E8</accession>
<keyword evidence="2" id="KW-1185">Reference proteome</keyword>
<evidence type="ECO:0008006" key="3">
    <source>
        <dbReference type="Google" id="ProtNLM"/>
    </source>
</evidence>
<dbReference type="SUPFAM" id="SSF49464">
    <property type="entry name" value="Carboxypeptidase regulatory domain-like"/>
    <property type="match status" value="1"/>
</dbReference>
<gene>
    <name evidence="1" type="ORF">GCM10023313_36290</name>
</gene>
<comment type="caution">
    <text evidence="1">The sequence shown here is derived from an EMBL/GenBank/DDBJ whole genome shotgun (WGS) entry which is preliminary data.</text>
</comment>
<dbReference type="EMBL" id="BAABJI010000004">
    <property type="protein sequence ID" value="GAA4928376.1"/>
    <property type="molecule type" value="Genomic_DNA"/>
</dbReference>
<dbReference type="Proteomes" id="UP001501436">
    <property type="component" value="Unassembled WGS sequence"/>
</dbReference>
<reference evidence="2" key="1">
    <citation type="journal article" date="2019" name="Int. J. Syst. Evol. Microbiol.">
        <title>The Global Catalogue of Microorganisms (GCM) 10K type strain sequencing project: providing services to taxonomists for standard genome sequencing and annotation.</title>
        <authorList>
            <consortium name="The Broad Institute Genomics Platform"/>
            <consortium name="The Broad Institute Genome Sequencing Center for Infectious Disease"/>
            <person name="Wu L."/>
            <person name="Ma J."/>
        </authorList>
    </citation>
    <scope>NUCLEOTIDE SEQUENCE [LARGE SCALE GENOMIC DNA]</scope>
    <source>
        <strain evidence="2">JCM 18283</strain>
    </source>
</reference>